<evidence type="ECO:0000313" key="5">
    <source>
        <dbReference type="EMBL" id="MFA0569407.1"/>
    </source>
</evidence>
<keyword evidence="6" id="KW-1185">Reference proteome</keyword>
<dbReference type="InterPro" id="IPR001638">
    <property type="entry name" value="Solute-binding_3/MltF_N"/>
</dbReference>
<evidence type="ECO:0000256" key="3">
    <source>
        <dbReference type="SAM" id="SignalP"/>
    </source>
</evidence>
<feature type="signal peptide" evidence="3">
    <location>
        <begin position="1"/>
        <end position="19"/>
    </location>
</feature>
<dbReference type="Gene3D" id="3.40.190.10">
    <property type="entry name" value="Periplasmic binding protein-like II"/>
    <property type="match status" value="2"/>
</dbReference>
<sequence length="259" mass="29964">MRILLVLCLWLGFNQSLTAKQIPVTVYADDAYPPYSFVSEGAAKGIYSDIMRLAFSRMPRYNVTIKPTPFKRGLKLLEAGRGFALYPPYFYPNQRHYINPYSVPILQEEVVVYCNTKPAVSTSWPDDFYGLKIGINNSFAIGGEQFWIAEKEDKITIEPALDNRENILKLKTNRIDCYINDKLSILWEIKRMKLSGDLHEEREFELGISVSTEQGYLAFSADTDNRYPFKEHFVKQFNAIILEMQNNGEITNLLKRYIN</sequence>
<feature type="chain" id="PRO_5046711680" evidence="3">
    <location>
        <begin position="20"/>
        <end position="259"/>
    </location>
</feature>
<evidence type="ECO:0000256" key="2">
    <source>
        <dbReference type="ARBA" id="ARBA00022729"/>
    </source>
</evidence>
<keyword evidence="2 3" id="KW-0732">Signal</keyword>
<evidence type="ECO:0000313" key="6">
    <source>
        <dbReference type="Proteomes" id="UP001570417"/>
    </source>
</evidence>
<feature type="domain" description="Solute-binding protein family 3/N-terminal" evidence="4">
    <location>
        <begin position="25"/>
        <end position="258"/>
    </location>
</feature>
<dbReference type="PANTHER" id="PTHR35936:SF25">
    <property type="entry name" value="ABC TRANSPORTER SUBSTRATE-BINDING PROTEIN"/>
    <property type="match status" value="1"/>
</dbReference>
<accession>A0ABV4NDR5</accession>
<comment type="similarity">
    <text evidence="1">Belongs to the bacterial solute-binding protein 3 family.</text>
</comment>
<dbReference type="PANTHER" id="PTHR35936">
    <property type="entry name" value="MEMBRANE-BOUND LYTIC MUREIN TRANSGLYCOSYLASE F"/>
    <property type="match status" value="1"/>
</dbReference>
<evidence type="ECO:0000256" key="1">
    <source>
        <dbReference type="ARBA" id="ARBA00010333"/>
    </source>
</evidence>
<protein>
    <submittedName>
        <fullName evidence="5">ABC transporter substrate-binding protein</fullName>
    </submittedName>
</protein>
<dbReference type="Pfam" id="PF00497">
    <property type="entry name" value="SBP_bac_3"/>
    <property type="match status" value="1"/>
</dbReference>
<evidence type="ECO:0000259" key="4">
    <source>
        <dbReference type="Pfam" id="PF00497"/>
    </source>
</evidence>
<reference evidence="5 6" key="1">
    <citation type="journal article" date="2024" name="ISME J.">
        <title>Tailless and filamentous prophages are predominant in marine Vibrio.</title>
        <authorList>
            <person name="Steensen K."/>
            <person name="Seneca J."/>
            <person name="Bartlau N."/>
            <person name="Yu X.A."/>
            <person name="Hussain F.A."/>
            <person name="Polz M.F."/>
        </authorList>
    </citation>
    <scope>NUCLEOTIDE SEQUENCE [LARGE SCALE GENOMIC DNA]</scope>
    <source>
        <strain evidence="5 6">10N.222.51.A1</strain>
    </source>
</reference>
<proteinExistence type="inferred from homology"/>
<dbReference type="Proteomes" id="UP001570417">
    <property type="component" value="Unassembled WGS sequence"/>
</dbReference>
<comment type="caution">
    <text evidence="5">The sequence shown here is derived from an EMBL/GenBank/DDBJ whole genome shotgun (WGS) entry which is preliminary data.</text>
</comment>
<organism evidence="5 6">
    <name type="scientific">Vibrio gallaecicus</name>
    <dbReference type="NCBI Taxonomy" id="552386"/>
    <lineage>
        <taxon>Bacteria</taxon>
        <taxon>Pseudomonadati</taxon>
        <taxon>Pseudomonadota</taxon>
        <taxon>Gammaproteobacteria</taxon>
        <taxon>Vibrionales</taxon>
        <taxon>Vibrionaceae</taxon>
        <taxon>Vibrio</taxon>
    </lineage>
</organism>
<dbReference type="RefSeq" id="WP_273297347.1">
    <property type="nucleotide sequence ID" value="NZ_JBFRUW010000050.1"/>
</dbReference>
<dbReference type="EMBL" id="JBFRUW010000050">
    <property type="protein sequence ID" value="MFA0569407.1"/>
    <property type="molecule type" value="Genomic_DNA"/>
</dbReference>
<gene>
    <name evidence="5" type="ORF">AB4566_14135</name>
</gene>
<name>A0ABV4NDR5_9VIBR</name>
<dbReference type="SUPFAM" id="SSF53850">
    <property type="entry name" value="Periplasmic binding protein-like II"/>
    <property type="match status" value="1"/>
</dbReference>